<proteinExistence type="predicted"/>
<name>A0A0A8ZJS7_ARUDO</name>
<sequence length="65" mass="7422">MVHAKIFIGDIFWFKKQSIPQPTYTIPFLNFSVYCLSPWKVVLLLILMHIGTVGSVVSCGHLWIS</sequence>
<evidence type="ECO:0000313" key="2">
    <source>
        <dbReference type="EMBL" id="JAD39624.1"/>
    </source>
</evidence>
<protein>
    <submittedName>
        <fullName evidence="2">Uncharacterized protein</fullName>
    </submittedName>
</protein>
<keyword evidence="1" id="KW-0472">Membrane</keyword>
<accession>A0A0A8ZJS7</accession>
<dbReference type="EMBL" id="GBRH01258271">
    <property type="protein sequence ID" value="JAD39624.1"/>
    <property type="molecule type" value="Transcribed_RNA"/>
</dbReference>
<keyword evidence="1" id="KW-0812">Transmembrane</keyword>
<evidence type="ECO:0000256" key="1">
    <source>
        <dbReference type="SAM" id="Phobius"/>
    </source>
</evidence>
<reference evidence="2" key="2">
    <citation type="journal article" date="2015" name="Data Brief">
        <title>Shoot transcriptome of the giant reed, Arundo donax.</title>
        <authorList>
            <person name="Barrero R.A."/>
            <person name="Guerrero F.D."/>
            <person name="Moolhuijzen P."/>
            <person name="Goolsby J.A."/>
            <person name="Tidwell J."/>
            <person name="Bellgard S.E."/>
            <person name="Bellgard M.I."/>
        </authorList>
    </citation>
    <scope>NUCLEOTIDE SEQUENCE</scope>
    <source>
        <tissue evidence="2">Shoot tissue taken approximately 20 cm above the soil surface</tissue>
    </source>
</reference>
<keyword evidence="1" id="KW-1133">Transmembrane helix</keyword>
<feature type="transmembrane region" description="Helical" evidence="1">
    <location>
        <begin position="41"/>
        <end position="64"/>
    </location>
</feature>
<dbReference type="AlphaFoldDB" id="A0A0A8ZJS7"/>
<reference evidence="2" key="1">
    <citation type="submission" date="2014-09" db="EMBL/GenBank/DDBJ databases">
        <authorList>
            <person name="Magalhaes I.L.F."/>
            <person name="Oliveira U."/>
            <person name="Santos F.R."/>
            <person name="Vidigal T.H.D.A."/>
            <person name="Brescovit A.D."/>
            <person name="Santos A.J."/>
        </authorList>
    </citation>
    <scope>NUCLEOTIDE SEQUENCE</scope>
    <source>
        <tissue evidence="2">Shoot tissue taken approximately 20 cm above the soil surface</tissue>
    </source>
</reference>
<organism evidence="2">
    <name type="scientific">Arundo donax</name>
    <name type="common">Giant reed</name>
    <name type="synonym">Donax arundinaceus</name>
    <dbReference type="NCBI Taxonomy" id="35708"/>
    <lineage>
        <taxon>Eukaryota</taxon>
        <taxon>Viridiplantae</taxon>
        <taxon>Streptophyta</taxon>
        <taxon>Embryophyta</taxon>
        <taxon>Tracheophyta</taxon>
        <taxon>Spermatophyta</taxon>
        <taxon>Magnoliopsida</taxon>
        <taxon>Liliopsida</taxon>
        <taxon>Poales</taxon>
        <taxon>Poaceae</taxon>
        <taxon>PACMAD clade</taxon>
        <taxon>Arundinoideae</taxon>
        <taxon>Arundineae</taxon>
        <taxon>Arundo</taxon>
    </lineage>
</organism>